<accession>A0A0C3IC07</accession>
<sequence>MAPFLMVWWKRETWISDVMITDNDSVALKIKIDIWGAANLVESSQGSSTRWSYESRCGERRGQSEGQLC</sequence>
<evidence type="ECO:0000313" key="2">
    <source>
        <dbReference type="EMBL" id="KIN94607.1"/>
    </source>
</evidence>
<name>A0A0C3IC07_PISTI</name>
<feature type="compositionally biased region" description="Polar residues" evidence="1">
    <location>
        <begin position="43"/>
        <end position="52"/>
    </location>
</feature>
<dbReference type="HOGENOM" id="CLU_2776943_0_0_1"/>
<reference evidence="2 3" key="1">
    <citation type="submission" date="2014-04" db="EMBL/GenBank/DDBJ databases">
        <authorList>
            <consortium name="DOE Joint Genome Institute"/>
            <person name="Kuo A."/>
            <person name="Kohler A."/>
            <person name="Costa M.D."/>
            <person name="Nagy L.G."/>
            <person name="Floudas D."/>
            <person name="Copeland A."/>
            <person name="Barry K.W."/>
            <person name="Cichocki N."/>
            <person name="Veneault-Fourrey C."/>
            <person name="LaButti K."/>
            <person name="Lindquist E.A."/>
            <person name="Lipzen A."/>
            <person name="Lundell T."/>
            <person name="Morin E."/>
            <person name="Murat C."/>
            <person name="Sun H."/>
            <person name="Tunlid A."/>
            <person name="Henrissat B."/>
            <person name="Grigoriev I.V."/>
            <person name="Hibbett D.S."/>
            <person name="Martin F."/>
            <person name="Nordberg H.P."/>
            <person name="Cantor M.N."/>
            <person name="Hua S.X."/>
        </authorList>
    </citation>
    <scope>NUCLEOTIDE SEQUENCE [LARGE SCALE GENOMIC DNA]</scope>
    <source>
        <strain evidence="2 3">Marx 270</strain>
    </source>
</reference>
<feature type="region of interest" description="Disordered" evidence="1">
    <location>
        <begin position="43"/>
        <end position="69"/>
    </location>
</feature>
<evidence type="ECO:0000256" key="1">
    <source>
        <dbReference type="SAM" id="MobiDB-lite"/>
    </source>
</evidence>
<dbReference type="AlphaFoldDB" id="A0A0C3IC07"/>
<dbReference type="InParanoid" id="A0A0C3IC07"/>
<dbReference type="Proteomes" id="UP000054217">
    <property type="component" value="Unassembled WGS sequence"/>
</dbReference>
<reference evidence="3" key="2">
    <citation type="submission" date="2015-01" db="EMBL/GenBank/DDBJ databases">
        <title>Evolutionary Origins and Diversification of the Mycorrhizal Mutualists.</title>
        <authorList>
            <consortium name="DOE Joint Genome Institute"/>
            <consortium name="Mycorrhizal Genomics Consortium"/>
            <person name="Kohler A."/>
            <person name="Kuo A."/>
            <person name="Nagy L.G."/>
            <person name="Floudas D."/>
            <person name="Copeland A."/>
            <person name="Barry K.W."/>
            <person name="Cichocki N."/>
            <person name="Veneault-Fourrey C."/>
            <person name="LaButti K."/>
            <person name="Lindquist E.A."/>
            <person name="Lipzen A."/>
            <person name="Lundell T."/>
            <person name="Morin E."/>
            <person name="Murat C."/>
            <person name="Riley R."/>
            <person name="Ohm R."/>
            <person name="Sun H."/>
            <person name="Tunlid A."/>
            <person name="Henrissat B."/>
            <person name="Grigoriev I.V."/>
            <person name="Hibbett D.S."/>
            <person name="Martin F."/>
        </authorList>
    </citation>
    <scope>NUCLEOTIDE SEQUENCE [LARGE SCALE GENOMIC DNA]</scope>
    <source>
        <strain evidence="3">Marx 270</strain>
    </source>
</reference>
<dbReference type="EMBL" id="KN832092">
    <property type="protein sequence ID" value="KIN94607.1"/>
    <property type="molecule type" value="Genomic_DNA"/>
</dbReference>
<organism evidence="2 3">
    <name type="scientific">Pisolithus tinctorius Marx 270</name>
    <dbReference type="NCBI Taxonomy" id="870435"/>
    <lineage>
        <taxon>Eukaryota</taxon>
        <taxon>Fungi</taxon>
        <taxon>Dikarya</taxon>
        <taxon>Basidiomycota</taxon>
        <taxon>Agaricomycotina</taxon>
        <taxon>Agaricomycetes</taxon>
        <taxon>Agaricomycetidae</taxon>
        <taxon>Boletales</taxon>
        <taxon>Sclerodermatineae</taxon>
        <taxon>Pisolithaceae</taxon>
        <taxon>Pisolithus</taxon>
    </lineage>
</organism>
<proteinExistence type="predicted"/>
<gene>
    <name evidence="2" type="ORF">M404DRAFT_374150</name>
</gene>
<protein>
    <submittedName>
        <fullName evidence="2">Uncharacterized protein</fullName>
    </submittedName>
</protein>
<evidence type="ECO:0000313" key="3">
    <source>
        <dbReference type="Proteomes" id="UP000054217"/>
    </source>
</evidence>
<keyword evidence="3" id="KW-1185">Reference proteome</keyword>